<dbReference type="Proteomes" id="UP000595140">
    <property type="component" value="Unassembled WGS sequence"/>
</dbReference>
<accession>A0A484LUF3</accession>
<evidence type="ECO:0000313" key="1">
    <source>
        <dbReference type="EMBL" id="VFQ79616.1"/>
    </source>
</evidence>
<evidence type="ECO:0000313" key="2">
    <source>
        <dbReference type="EMBL" id="VFQ86511.1"/>
    </source>
</evidence>
<proteinExistence type="predicted"/>
<dbReference type="AlphaFoldDB" id="A0A484LUF3"/>
<reference evidence="1 3" key="1">
    <citation type="submission" date="2018-04" db="EMBL/GenBank/DDBJ databases">
        <authorList>
            <person name="Vogel A."/>
        </authorList>
    </citation>
    <scope>NUCLEOTIDE SEQUENCE [LARGE SCALE GENOMIC DNA]</scope>
</reference>
<organism evidence="1 3">
    <name type="scientific">Cuscuta campestris</name>
    <dbReference type="NCBI Taxonomy" id="132261"/>
    <lineage>
        <taxon>Eukaryota</taxon>
        <taxon>Viridiplantae</taxon>
        <taxon>Streptophyta</taxon>
        <taxon>Embryophyta</taxon>
        <taxon>Tracheophyta</taxon>
        <taxon>Spermatophyta</taxon>
        <taxon>Magnoliopsida</taxon>
        <taxon>eudicotyledons</taxon>
        <taxon>Gunneridae</taxon>
        <taxon>Pentapetalae</taxon>
        <taxon>asterids</taxon>
        <taxon>lamiids</taxon>
        <taxon>Solanales</taxon>
        <taxon>Convolvulaceae</taxon>
        <taxon>Cuscuteae</taxon>
        <taxon>Cuscuta</taxon>
        <taxon>Cuscuta subgen. Grammica</taxon>
        <taxon>Cuscuta sect. Cleistogrammica</taxon>
    </lineage>
</organism>
<dbReference type="EMBL" id="OOIL02003199">
    <property type="protein sequence ID" value="VFQ86511.1"/>
    <property type="molecule type" value="Genomic_DNA"/>
</dbReference>
<evidence type="ECO:0000313" key="3">
    <source>
        <dbReference type="Proteomes" id="UP000595140"/>
    </source>
</evidence>
<feature type="non-terminal residue" evidence="1">
    <location>
        <position position="32"/>
    </location>
</feature>
<dbReference type="EMBL" id="OOIL02001998">
    <property type="protein sequence ID" value="VFQ79616.1"/>
    <property type="molecule type" value="Genomic_DNA"/>
</dbReference>
<sequence>MVLSGEVEVARASHGVRRKFRRFSAGIIVSLQ</sequence>
<gene>
    <name evidence="1" type="ORF">CCAM_LOCUS21392</name>
    <name evidence="2" type="ORF">CCAM_LOCUS28287</name>
</gene>
<protein>
    <submittedName>
        <fullName evidence="1">Uncharacterized protein</fullName>
    </submittedName>
</protein>
<keyword evidence="3" id="KW-1185">Reference proteome</keyword>
<name>A0A484LUF3_9ASTE</name>